<dbReference type="SUPFAM" id="SSF47616">
    <property type="entry name" value="GST C-terminal domain-like"/>
    <property type="match status" value="1"/>
</dbReference>
<dbReference type="Gene3D" id="1.20.1050.10">
    <property type="match status" value="1"/>
</dbReference>
<sequence>MGPILSTLARMTLHSDDSTYVVKYMNLMGRAGVIRAILHLAGAKYINDFVTMDEVAANRAAYPFGHVPVLIEHRTDGTTFELGESIAIEHYLAEKFGLLGSTPQEAALCKSIGLNISQELYPHCFGGAIPIQQAVQDPKSDFNSKTLPQFTACHERWLNKNGNNGYYFGDQLTYPDLVLLNWVRLLATMGVQFEETSPIKKLERVLKELPAWEGQYENYHPVKMIDI</sequence>
<dbReference type="GO" id="GO:0006749">
    <property type="term" value="P:glutathione metabolic process"/>
    <property type="evidence" value="ECO:0007669"/>
    <property type="project" value="TreeGrafter"/>
</dbReference>
<evidence type="ECO:0000259" key="1">
    <source>
        <dbReference type="PROSITE" id="PS50404"/>
    </source>
</evidence>
<evidence type="ECO:0008006" key="5">
    <source>
        <dbReference type="Google" id="ProtNLM"/>
    </source>
</evidence>
<dbReference type="PANTHER" id="PTHR11571">
    <property type="entry name" value="GLUTATHIONE S-TRANSFERASE"/>
    <property type="match status" value="1"/>
</dbReference>
<proteinExistence type="predicted"/>
<dbReference type="Gene3D" id="3.40.30.10">
    <property type="entry name" value="Glutaredoxin"/>
    <property type="match status" value="1"/>
</dbReference>
<dbReference type="InterPro" id="IPR050213">
    <property type="entry name" value="GST_superfamily"/>
</dbReference>
<dbReference type="Proteomes" id="UP000717515">
    <property type="component" value="Unassembled WGS sequence"/>
</dbReference>
<evidence type="ECO:0000313" key="4">
    <source>
        <dbReference type="Proteomes" id="UP000717515"/>
    </source>
</evidence>
<dbReference type="InterPro" id="IPR036249">
    <property type="entry name" value="Thioredoxin-like_sf"/>
</dbReference>
<dbReference type="PROSITE" id="PS50405">
    <property type="entry name" value="GST_CTER"/>
    <property type="match status" value="1"/>
</dbReference>
<reference evidence="3" key="1">
    <citation type="submission" date="2021-07" db="EMBL/GenBank/DDBJ databases">
        <title>Draft genome of Mortierella alpina, strain LL118, isolated from an aspen leaf litter sample.</title>
        <authorList>
            <person name="Yang S."/>
            <person name="Vinatzer B.A."/>
        </authorList>
    </citation>
    <scope>NUCLEOTIDE SEQUENCE</scope>
    <source>
        <strain evidence="3">LL118</strain>
    </source>
</reference>
<feature type="domain" description="GST C-terminal" evidence="2">
    <location>
        <begin position="102"/>
        <end position="225"/>
    </location>
</feature>
<dbReference type="InterPro" id="IPR040079">
    <property type="entry name" value="Glutathione_S-Trfase"/>
</dbReference>
<evidence type="ECO:0000313" key="3">
    <source>
        <dbReference type="EMBL" id="KAG9324911.1"/>
    </source>
</evidence>
<dbReference type="GO" id="GO:0004364">
    <property type="term" value="F:glutathione transferase activity"/>
    <property type="evidence" value="ECO:0007669"/>
    <property type="project" value="TreeGrafter"/>
</dbReference>
<protein>
    <recommendedName>
        <fullName evidence="5">Glutathione S-transferase</fullName>
    </recommendedName>
</protein>
<dbReference type="SFLD" id="SFLDS00019">
    <property type="entry name" value="Glutathione_Transferase_(cytos"/>
    <property type="match status" value="1"/>
</dbReference>
<gene>
    <name evidence="3" type="ORF">KVV02_008473</name>
</gene>
<comment type="caution">
    <text evidence="3">The sequence shown here is derived from an EMBL/GenBank/DDBJ whole genome shotgun (WGS) entry which is preliminary data.</text>
</comment>
<dbReference type="InterPro" id="IPR010987">
    <property type="entry name" value="Glutathione-S-Trfase_C-like"/>
</dbReference>
<organism evidence="3 4">
    <name type="scientific">Mortierella alpina</name>
    <name type="common">Oleaginous fungus</name>
    <name type="synonym">Mortierella renispora</name>
    <dbReference type="NCBI Taxonomy" id="64518"/>
    <lineage>
        <taxon>Eukaryota</taxon>
        <taxon>Fungi</taxon>
        <taxon>Fungi incertae sedis</taxon>
        <taxon>Mucoromycota</taxon>
        <taxon>Mortierellomycotina</taxon>
        <taxon>Mortierellomycetes</taxon>
        <taxon>Mortierellales</taxon>
        <taxon>Mortierellaceae</taxon>
        <taxon>Mortierella</taxon>
    </lineage>
</organism>
<feature type="domain" description="GST N-terminal" evidence="1">
    <location>
        <begin position="18"/>
        <end position="100"/>
    </location>
</feature>
<dbReference type="InterPro" id="IPR004045">
    <property type="entry name" value="Glutathione_S-Trfase_N"/>
</dbReference>
<dbReference type="Pfam" id="PF14497">
    <property type="entry name" value="GST_C_3"/>
    <property type="match status" value="1"/>
</dbReference>
<dbReference type="SUPFAM" id="SSF52833">
    <property type="entry name" value="Thioredoxin-like"/>
    <property type="match status" value="1"/>
</dbReference>
<dbReference type="PROSITE" id="PS50404">
    <property type="entry name" value="GST_NTER"/>
    <property type="match status" value="1"/>
</dbReference>
<name>A0A9P8A9H0_MORAP</name>
<evidence type="ECO:0000259" key="2">
    <source>
        <dbReference type="PROSITE" id="PS50405"/>
    </source>
</evidence>
<dbReference type="PANTHER" id="PTHR11571:SF150">
    <property type="entry name" value="GLUTATHIONE S-TRANSFERASE"/>
    <property type="match status" value="1"/>
</dbReference>
<dbReference type="EMBL" id="JAIFTL010000053">
    <property type="protein sequence ID" value="KAG9324911.1"/>
    <property type="molecule type" value="Genomic_DNA"/>
</dbReference>
<accession>A0A9P8A9H0</accession>
<dbReference type="InterPro" id="IPR004046">
    <property type="entry name" value="GST_C"/>
</dbReference>
<dbReference type="InterPro" id="IPR036282">
    <property type="entry name" value="Glutathione-S-Trfase_C_sf"/>
</dbReference>
<dbReference type="AlphaFoldDB" id="A0A9P8A9H0"/>